<dbReference type="PATRIC" id="fig|1502292.3.peg.359"/>
<dbReference type="CDD" id="cd01448">
    <property type="entry name" value="TST_Repeat_1"/>
    <property type="match status" value="1"/>
</dbReference>
<comment type="caution">
    <text evidence="3">The sequence shown here is derived from an EMBL/GenBank/DDBJ whole genome shotgun (WGS) entry which is preliminary data.</text>
</comment>
<dbReference type="InterPro" id="IPR051126">
    <property type="entry name" value="Thiosulfate_sulfurtransferase"/>
</dbReference>
<dbReference type="Gene3D" id="3.40.250.10">
    <property type="entry name" value="Rhodanese-like domain"/>
    <property type="match status" value="2"/>
</dbReference>
<dbReference type="GO" id="GO:0004792">
    <property type="term" value="F:thiosulfate-cyanide sulfurtransferase activity"/>
    <property type="evidence" value="ECO:0007669"/>
    <property type="project" value="UniProtKB-EC"/>
</dbReference>
<proteinExistence type="predicted"/>
<gene>
    <name evidence="3" type="primary">cysA</name>
    <name evidence="3" type="ORF">AAA799E16_00419</name>
</gene>
<dbReference type="InterPro" id="IPR001763">
    <property type="entry name" value="Rhodanese-like_dom"/>
</dbReference>
<keyword evidence="4" id="KW-1185">Reference proteome</keyword>
<name>A0A081S6Z9_9ARCH</name>
<sequence>MLISTSELNSILDDSNLIIADTRSFKEYSEGHIPGAVHLDLFAFHWIDTSKQGIENFNNQSKSLLSFLGVTPEKKVVFYDSVSGMLAARGVWMLMYFSHQNTMMLDGGITKWQKENLAIETNPNGFKPSDFSGKTNPEIISGFEYIQDNLENLKILDARSPGEYDGSTIRAAQSGHIPNAINIDWSQNLREDGTFKNDEELSKMYDYPKDTEIVTYCQGAYRAANSFLVLKKLGFSNVKVYLGSWGEWGNRLDLPVEN</sequence>
<feature type="domain" description="Rhodanese" evidence="2">
    <location>
        <begin position="13"/>
        <end position="121"/>
    </location>
</feature>
<dbReference type="SUPFAM" id="SSF52821">
    <property type="entry name" value="Rhodanese/Cell cycle control phosphatase"/>
    <property type="match status" value="2"/>
</dbReference>
<dbReference type="PROSITE" id="PS50206">
    <property type="entry name" value="RHODANESE_3"/>
    <property type="match status" value="2"/>
</dbReference>
<dbReference type="CDD" id="cd01449">
    <property type="entry name" value="TST_Repeat_2"/>
    <property type="match status" value="1"/>
</dbReference>
<dbReference type="EMBL" id="JNVL01000005">
    <property type="protein sequence ID" value="KER06702.1"/>
    <property type="molecule type" value="Genomic_DNA"/>
</dbReference>
<dbReference type="PANTHER" id="PTHR43855">
    <property type="entry name" value="THIOSULFATE SULFURTRANSFERASE"/>
    <property type="match status" value="1"/>
</dbReference>
<dbReference type="PANTHER" id="PTHR43855:SF1">
    <property type="entry name" value="THIOSULFATE SULFURTRANSFERASE"/>
    <property type="match status" value="1"/>
</dbReference>
<dbReference type="SMART" id="SM00450">
    <property type="entry name" value="RHOD"/>
    <property type="match status" value="2"/>
</dbReference>
<reference evidence="3 4" key="1">
    <citation type="submission" date="2014-06" db="EMBL/GenBank/DDBJ databases">
        <authorList>
            <person name="Ngugi D.K."/>
            <person name="Blom J."/>
            <person name="Alam I."/>
            <person name="Rashid M."/>
            <person name="Ba Alawi W."/>
            <person name="Zhang G."/>
            <person name="Hikmawan T."/>
            <person name="Guan Y."/>
            <person name="Antunes A."/>
            <person name="Siam R."/>
            <person name="Eldorry H."/>
            <person name="Bajic V."/>
            <person name="Stingl U."/>
        </authorList>
    </citation>
    <scope>NUCLEOTIDE SEQUENCE [LARGE SCALE GENOMIC DNA]</scope>
    <source>
        <strain evidence="3">SCGC AAA799-E16</strain>
    </source>
</reference>
<dbReference type="Proteomes" id="UP000028027">
    <property type="component" value="Unassembled WGS sequence"/>
</dbReference>
<evidence type="ECO:0000313" key="3">
    <source>
        <dbReference type="EMBL" id="KER06702.1"/>
    </source>
</evidence>
<evidence type="ECO:0000256" key="1">
    <source>
        <dbReference type="ARBA" id="ARBA00022737"/>
    </source>
</evidence>
<evidence type="ECO:0000259" key="2">
    <source>
        <dbReference type="PROSITE" id="PS50206"/>
    </source>
</evidence>
<dbReference type="InterPro" id="IPR001307">
    <property type="entry name" value="Thiosulphate_STrfase_CS"/>
</dbReference>
<keyword evidence="3" id="KW-0808">Transferase</keyword>
<keyword evidence="1" id="KW-0677">Repeat</keyword>
<dbReference type="EC" id="2.8.1.1" evidence="3"/>
<protein>
    <submittedName>
        <fullName evidence="3">Putative thiosulfate sulfurtransferase protein</fullName>
        <ecNumber evidence="3">2.8.1.1</ecNumber>
    </submittedName>
</protein>
<dbReference type="InterPro" id="IPR036873">
    <property type="entry name" value="Rhodanese-like_dom_sf"/>
</dbReference>
<dbReference type="AlphaFoldDB" id="A0A081S6Z9"/>
<dbReference type="PROSITE" id="PS00380">
    <property type="entry name" value="RHODANESE_1"/>
    <property type="match status" value="1"/>
</dbReference>
<dbReference type="Pfam" id="PF00581">
    <property type="entry name" value="Rhodanese"/>
    <property type="match status" value="2"/>
</dbReference>
<organism evidence="3 4">
    <name type="scientific">Marine Group I thaumarchaeote SCGC AAA799-E16</name>
    <dbReference type="NCBI Taxonomy" id="1502292"/>
    <lineage>
        <taxon>Archaea</taxon>
        <taxon>Nitrososphaerota</taxon>
        <taxon>Marine Group I</taxon>
    </lineage>
</organism>
<accession>A0A081S6Z9</accession>
<evidence type="ECO:0000313" key="4">
    <source>
        <dbReference type="Proteomes" id="UP000028027"/>
    </source>
</evidence>
<feature type="domain" description="Rhodanese" evidence="2">
    <location>
        <begin position="149"/>
        <end position="257"/>
    </location>
</feature>